<keyword evidence="6" id="KW-0137">Centromere</keyword>
<dbReference type="STRING" id="869754.A0A1A0H915"/>
<dbReference type="InterPro" id="IPR018464">
    <property type="entry name" value="CENP-O"/>
</dbReference>
<protein>
    <recommendedName>
        <fullName evidence="9">Cenp-O kinetochore centromere component</fullName>
    </recommendedName>
</protein>
<accession>A0A1A0H915</accession>
<dbReference type="Proteomes" id="UP000092555">
    <property type="component" value="Unassembled WGS sequence"/>
</dbReference>
<proteinExistence type="inferred from homology"/>
<keyword evidence="5" id="KW-0539">Nucleus</keyword>
<sequence>MSLVDDLRDLETSIAALHEQIAPLQEKHDRMFREARDFEAAFKTKQLVRPVPGGRGPVPATADDAPPLIVHSHFDASIEKYFRTPALEPGPSTPAVLLRRQLQTAAGRVALAESIFRFGGITAFAINDRLYDQEDDALLGLRFDVLCHATLRFMAPHYIILRRRQPAAKTLESAPPWLVFRYTTPPYVPLDQLQDLLLQGDEGLQSFAEHVRALLVGVQYKHDKLDQLAGLSYAAVLGHGAADTIVSKLEKDLACTRAVLTMRRPAAAGGVLEIELLCGRLDVDAVHCTFGDARSELVVQTMLHGRSFQALAAAFSDVVRYLRETALL</sequence>
<evidence type="ECO:0000256" key="5">
    <source>
        <dbReference type="ARBA" id="ARBA00023242"/>
    </source>
</evidence>
<dbReference type="AlphaFoldDB" id="A0A1A0H915"/>
<comment type="subcellular location">
    <subcellularLocation>
        <location evidence="2">Chromosome</location>
        <location evidence="2">Centromere</location>
    </subcellularLocation>
    <subcellularLocation>
        <location evidence="1">Nucleus</location>
    </subcellularLocation>
</comment>
<keyword evidence="8" id="KW-1185">Reference proteome</keyword>
<dbReference type="GeneID" id="30031371"/>
<evidence type="ECO:0000313" key="7">
    <source>
        <dbReference type="EMBL" id="OBA20372.1"/>
    </source>
</evidence>
<keyword evidence="4" id="KW-0158">Chromosome</keyword>
<evidence type="ECO:0000256" key="6">
    <source>
        <dbReference type="ARBA" id="ARBA00023328"/>
    </source>
</evidence>
<evidence type="ECO:0008006" key="9">
    <source>
        <dbReference type="Google" id="ProtNLM"/>
    </source>
</evidence>
<evidence type="ECO:0000256" key="1">
    <source>
        <dbReference type="ARBA" id="ARBA00004123"/>
    </source>
</evidence>
<dbReference type="GO" id="GO:0005634">
    <property type="term" value="C:nucleus"/>
    <property type="evidence" value="ECO:0007669"/>
    <property type="project" value="UniProtKB-SubCell"/>
</dbReference>
<dbReference type="OrthoDB" id="10050372at2759"/>
<reference evidence="7 8" key="1">
    <citation type="submission" date="2016-05" db="EMBL/GenBank/DDBJ databases">
        <title>Comparative genomics of biotechnologically important yeasts.</title>
        <authorList>
            <consortium name="DOE Joint Genome Institute"/>
            <person name="Riley R."/>
            <person name="Haridas S."/>
            <person name="Wolfe K.H."/>
            <person name="Lopes M.R."/>
            <person name="Hittinger C.T."/>
            <person name="Goker M."/>
            <person name="Salamov A."/>
            <person name="Wisecaver J."/>
            <person name="Long T.M."/>
            <person name="Aerts A.L."/>
            <person name="Barry K."/>
            <person name="Choi C."/>
            <person name="Clum A."/>
            <person name="Coughlan A.Y."/>
            <person name="Deshpande S."/>
            <person name="Douglass A.P."/>
            <person name="Hanson S.J."/>
            <person name="Klenk H.-P."/>
            <person name="LaButti K."/>
            <person name="Lapidus A."/>
            <person name="Lindquist E."/>
            <person name="Lipzen A."/>
            <person name="Meier-kolthoff J.P."/>
            <person name="Ohm R.A."/>
            <person name="Otillar R.P."/>
            <person name="Pangilinan J."/>
            <person name="Peng Y."/>
            <person name="Rokas A."/>
            <person name="Rosa C.A."/>
            <person name="Scheuner C."/>
            <person name="Sibirny A.A."/>
            <person name="Slot J.C."/>
            <person name="Stielow J.B."/>
            <person name="Sun H."/>
            <person name="Kurtzman C.P."/>
            <person name="Blackwell M."/>
            <person name="Grigoriev I.V."/>
            <person name="Jeffries T.W."/>
        </authorList>
    </citation>
    <scope>NUCLEOTIDE SEQUENCE [LARGE SCALE GENOMIC DNA]</scope>
    <source>
        <strain evidence="7 8">NRRL YB-4993</strain>
    </source>
</reference>
<evidence type="ECO:0000256" key="2">
    <source>
        <dbReference type="ARBA" id="ARBA00004584"/>
    </source>
</evidence>
<gene>
    <name evidence="7" type="ORF">METBIDRAFT_71196</name>
</gene>
<evidence type="ECO:0000256" key="3">
    <source>
        <dbReference type="ARBA" id="ARBA00007321"/>
    </source>
</evidence>
<organism evidence="7 8">
    <name type="scientific">Metschnikowia bicuspidata var. bicuspidata NRRL YB-4993</name>
    <dbReference type="NCBI Taxonomy" id="869754"/>
    <lineage>
        <taxon>Eukaryota</taxon>
        <taxon>Fungi</taxon>
        <taxon>Dikarya</taxon>
        <taxon>Ascomycota</taxon>
        <taxon>Saccharomycotina</taxon>
        <taxon>Pichiomycetes</taxon>
        <taxon>Metschnikowiaceae</taxon>
        <taxon>Metschnikowia</taxon>
    </lineage>
</organism>
<evidence type="ECO:0000256" key="4">
    <source>
        <dbReference type="ARBA" id="ARBA00022454"/>
    </source>
</evidence>
<name>A0A1A0H915_9ASCO</name>
<evidence type="ECO:0000313" key="8">
    <source>
        <dbReference type="Proteomes" id="UP000092555"/>
    </source>
</evidence>
<dbReference type="GO" id="GO:0000776">
    <property type="term" value="C:kinetochore"/>
    <property type="evidence" value="ECO:0007669"/>
    <property type="project" value="InterPro"/>
</dbReference>
<dbReference type="Pfam" id="PF09496">
    <property type="entry name" value="CENP-O"/>
    <property type="match status" value="1"/>
</dbReference>
<comment type="similarity">
    <text evidence="3">Belongs to the CENP-O/MCM21 family.</text>
</comment>
<comment type="caution">
    <text evidence="7">The sequence shown here is derived from an EMBL/GenBank/DDBJ whole genome shotgun (WGS) entry which is preliminary data.</text>
</comment>
<dbReference type="EMBL" id="LXTC01000004">
    <property type="protein sequence ID" value="OBA20372.1"/>
    <property type="molecule type" value="Genomic_DNA"/>
</dbReference>
<dbReference type="RefSeq" id="XP_018710894.1">
    <property type="nucleotide sequence ID" value="XM_018858395.1"/>
</dbReference>